<proteinExistence type="predicted"/>
<dbReference type="Gene3D" id="1.10.150.20">
    <property type="entry name" value="5' to 3' exonuclease, C-terminal subdomain"/>
    <property type="match status" value="1"/>
</dbReference>
<comment type="caution">
    <text evidence="12">The sequence shown here is derived from an EMBL/GenBank/DDBJ whole genome shotgun (WGS) entry which is preliminary data.</text>
</comment>
<organism evidence="12 13">
    <name type="scientific">Hortaea werneckii</name>
    <name type="common">Black yeast</name>
    <name type="synonym">Cladosporium werneckii</name>
    <dbReference type="NCBI Taxonomy" id="91943"/>
    <lineage>
        <taxon>Eukaryota</taxon>
        <taxon>Fungi</taxon>
        <taxon>Dikarya</taxon>
        <taxon>Ascomycota</taxon>
        <taxon>Pezizomycotina</taxon>
        <taxon>Dothideomycetes</taxon>
        <taxon>Dothideomycetidae</taxon>
        <taxon>Mycosphaerellales</taxon>
        <taxon>Teratosphaeriaceae</taxon>
        <taxon>Hortaea</taxon>
    </lineage>
</organism>
<dbReference type="GO" id="GO:0008320">
    <property type="term" value="F:protein transmembrane transporter activity"/>
    <property type="evidence" value="ECO:0007669"/>
    <property type="project" value="TreeGrafter"/>
</dbReference>
<keyword evidence="7 10" id="KW-0472">Membrane</keyword>
<evidence type="ECO:0000256" key="5">
    <source>
        <dbReference type="ARBA" id="ARBA00022927"/>
    </source>
</evidence>
<evidence type="ECO:0000256" key="4">
    <source>
        <dbReference type="ARBA" id="ARBA00022824"/>
    </source>
</evidence>
<evidence type="ECO:0000256" key="3">
    <source>
        <dbReference type="ARBA" id="ARBA00022692"/>
    </source>
</evidence>
<evidence type="ECO:0000313" key="13">
    <source>
        <dbReference type="Proteomes" id="UP000281468"/>
    </source>
</evidence>
<feature type="transmembrane region" description="Helical" evidence="10">
    <location>
        <begin position="96"/>
        <end position="117"/>
    </location>
</feature>
<comment type="subcellular location">
    <subcellularLocation>
        <location evidence="1">Endoplasmic reticulum membrane</location>
        <topology evidence="1">Multi-pass membrane protein</topology>
    </subcellularLocation>
</comment>
<keyword evidence="4" id="KW-0256">Endoplasmic reticulum</keyword>
<dbReference type="InterPro" id="IPR001623">
    <property type="entry name" value="DnaJ_domain"/>
</dbReference>
<dbReference type="InterPro" id="IPR035892">
    <property type="entry name" value="C2_domain_sf"/>
</dbReference>
<feature type="compositionally biased region" description="Basic and acidic residues" evidence="9">
    <location>
        <begin position="686"/>
        <end position="704"/>
    </location>
</feature>
<dbReference type="SUPFAM" id="SSF158702">
    <property type="entry name" value="Sec63 N-terminal domain-like"/>
    <property type="match status" value="1"/>
</dbReference>
<evidence type="ECO:0000259" key="11">
    <source>
        <dbReference type="PROSITE" id="PS50076"/>
    </source>
</evidence>
<dbReference type="Pfam" id="PF00226">
    <property type="entry name" value="DnaJ"/>
    <property type="match status" value="1"/>
</dbReference>
<evidence type="ECO:0000256" key="6">
    <source>
        <dbReference type="ARBA" id="ARBA00022989"/>
    </source>
</evidence>
<dbReference type="PRINTS" id="PR00625">
    <property type="entry name" value="JDOMAIN"/>
</dbReference>
<evidence type="ECO:0000256" key="2">
    <source>
        <dbReference type="ARBA" id="ARBA00022448"/>
    </source>
</evidence>
<keyword evidence="6 10" id="KW-1133">Transmembrane helix</keyword>
<protein>
    <recommendedName>
        <fullName evidence="11">J domain-containing protein</fullName>
    </recommendedName>
</protein>
<feature type="transmembrane region" description="Helical" evidence="10">
    <location>
        <begin position="225"/>
        <end position="245"/>
    </location>
</feature>
<dbReference type="SMART" id="SM00973">
    <property type="entry name" value="Sec63"/>
    <property type="match status" value="1"/>
</dbReference>
<sequence>MLRHCCIWTTRHHAGIAMSSEYNYDADAQFFPFFVLTVSSLITLPLTYSLLRSPSDAAGTSSKAAHIASPYTPKNADIIQTSRAKQKRKELRLKRMLTAATGWLTMAYMIYLMYVTARAQPTVWNPYDILDIGMSASEKQINSRYRKLSVTMHPDKRQPNPALNETIESINDAWVEIVKAYKALTDEEIRNNYIQYGNPDGKQSTSFGIALPSILVAEGSGKYVLVFYGALLGIGLPWLVGKWWYGMQKMTRERVLVTSAGNMFTEYRERMDDSDVVNAVSSALEYRDVLHGTKEHSGLGKLEKLLLQASEATAEDENSAMKPKDRKRLEDLDDPVRRKTFAMVWAYLTRLDLDDRTLEAEKYELAPTALQLNEAFLSICLAYGFTAPVLSSYRLSQSLVQAIPPTQRLPLMQLPHFTPSIIRDLEQKTTANNGSKDHMTIQSLMALPTEQRQALVQAAGLTNDRLKTAENVARQLPYLRVEKAFFKVQGEKFIIPSSLVQFVVKARFIPPGSTNVPPVTDEDLKDVDPAEGDIQAQKQEQEQHPVPLAHAPYLARERAPRWHIFLHDTRQGKIAVPPFTFSSFDKQSFEVDPASDGSVKPTYNVVTLKMQFQAPPQPGEYKFQMQMVCDSYLGFDHRQEAIMVIEEASKAQAVDDESDISEPEEDSIAGAMATMRGQPTSNPAEQAERDARRQARREANERKKLQAGGADDEESDYESGTDEDEESESETDTETDTDEE</sequence>
<dbReference type="Pfam" id="PF02889">
    <property type="entry name" value="Sec63"/>
    <property type="match status" value="1"/>
</dbReference>
<dbReference type="SUPFAM" id="SSF81296">
    <property type="entry name" value="E set domains"/>
    <property type="match status" value="1"/>
</dbReference>
<dbReference type="InterPro" id="IPR036869">
    <property type="entry name" value="J_dom_sf"/>
</dbReference>
<dbReference type="AlphaFoldDB" id="A0A3M7EI06"/>
<evidence type="ECO:0000256" key="10">
    <source>
        <dbReference type="SAM" id="Phobius"/>
    </source>
</evidence>
<keyword evidence="5" id="KW-0653">Protein transport</keyword>
<dbReference type="Proteomes" id="UP000281468">
    <property type="component" value="Unassembled WGS sequence"/>
</dbReference>
<feature type="compositionally biased region" description="Acidic residues" evidence="9">
    <location>
        <begin position="710"/>
        <end position="740"/>
    </location>
</feature>
<dbReference type="EMBL" id="QWIQ01000826">
    <property type="protein sequence ID" value="RMY75724.1"/>
    <property type="molecule type" value="Genomic_DNA"/>
</dbReference>
<evidence type="ECO:0000313" key="12">
    <source>
        <dbReference type="EMBL" id="RMY75724.1"/>
    </source>
</evidence>
<evidence type="ECO:0000256" key="9">
    <source>
        <dbReference type="SAM" id="MobiDB-lite"/>
    </source>
</evidence>
<accession>A0A3M7EI06</accession>
<dbReference type="GO" id="GO:0006614">
    <property type="term" value="P:SRP-dependent cotranslational protein targeting to membrane"/>
    <property type="evidence" value="ECO:0007669"/>
    <property type="project" value="TreeGrafter"/>
</dbReference>
<name>A0A3M7EI06_HORWE</name>
<evidence type="ECO:0000256" key="8">
    <source>
        <dbReference type="ARBA" id="ARBA00023186"/>
    </source>
</evidence>
<evidence type="ECO:0000256" key="1">
    <source>
        <dbReference type="ARBA" id="ARBA00004477"/>
    </source>
</evidence>
<dbReference type="VEuPathDB" id="FungiDB:BTJ68_06044"/>
<reference evidence="12 13" key="1">
    <citation type="journal article" date="2018" name="BMC Genomics">
        <title>Genomic evidence for intraspecific hybridization in a clonal and extremely halotolerant yeast.</title>
        <authorList>
            <person name="Gostincar C."/>
            <person name="Stajich J.E."/>
            <person name="Zupancic J."/>
            <person name="Zalar P."/>
            <person name="Gunde-Cimerman N."/>
        </authorList>
    </citation>
    <scope>NUCLEOTIDE SEQUENCE [LARGE SCALE GENOMIC DNA]</scope>
    <source>
        <strain evidence="12 13">EXF-171</strain>
    </source>
</reference>
<feature type="domain" description="J" evidence="11">
    <location>
        <begin position="125"/>
        <end position="197"/>
    </location>
</feature>
<dbReference type="GO" id="GO:0003723">
    <property type="term" value="F:RNA binding"/>
    <property type="evidence" value="ECO:0007669"/>
    <property type="project" value="TreeGrafter"/>
</dbReference>
<dbReference type="PROSITE" id="PS50076">
    <property type="entry name" value="DNAJ_2"/>
    <property type="match status" value="1"/>
</dbReference>
<dbReference type="PANTHER" id="PTHR24075:SF0">
    <property type="entry name" value="TRANSLOCATION PROTEIN SEC63 HOMOLOG"/>
    <property type="match status" value="1"/>
</dbReference>
<dbReference type="InterPro" id="IPR004179">
    <property type="entry name" value="Sec63-dom"/>
</dbReference>
<evidence type="ECO:0000256" key="7">
    <source>
        <dbReference type="ARBA" id="ARBA00023136"/>
    </source>
</evidence>
<keyword evidence="2" id="KW-0813">Transport</keyword>
<dbReference type="InterPro" id="IPR014756">
    <property type="entry name" value="Ig_E-set"/>
</dbReference>
<keyword evidence="3 10" id="KW-0812">Transmembrane</keyword>
<dbReference type="Gene3D" id="2.60.40.150">
    <property type="entry name" value="C2 domain"/>
    <property type="match status" value="1"/>
</dbReference>
<feature type="region of interest" description="Disordered" evidence="9">
    <location>
        <begin position="674"/>
        <end position="740"/>
    </location>
</feature>
<dbReference type="Gene3D" id="1.10.3380.10">
    <property type="entry name" value="Sec63 N-terminal domain-like domain"/>
    <property type="match status" value="1"/>
</dbReference>
<dbReference type="SMART" id="SM00271">
    <property type="entry name" value="DnaJ"/>
    <property type="match status" value="1"/>
</dbReference>
<gene>
    <name evidence="12" type="ORF">D0862_13871</name>
</gene>
<dbReference type="PANTHER" id="PTHR24075">
    <property type="entry name" value="SEC63 DOMAIN-CONTAINING"/>
    <property type="match status" value="1"/>
</dbReference>
<dbReference type="GO" id="GO:0006620">
    <property type="term" value="P:post-translational protein targeting to endoplasmic reticulum membrane"/>
    <property type="evidence" value="ECO:0007669"/>
    <property type="project" value="TreeGrafter"/>
</dbReference>
<dbReference type="CDD" id="cd06257">
    <property type="entry name" value="DnaJ"/>
    <property type="match status" value="1"/>
</dbReference>
<dbReference type="Gene3D" id="1.10.287.110">
    <property type="entry name" value="DnaJ domain"/>
    <property type="match status" value="1"/>
</dbReference>
<dbReference type="SUPFAM" id="SSF46565">
    <property type="entry name" value="Chaperone J-domain"/>
    <property type="match status" value="1"/>
</dbReference>
<dbReference type="GO" id="GO:0031207">
    <property type="term" value="C:Sec62/Sec63 complex"/>
    <property type="evidence" value="ECO:0007669"/>
    <property type="project" value="TreeGrafter"/>
</dbReference>
<feature type="transmembrane region" description="Helical" evidence="10">
    <location>
        <begin position="30"/>
        <end position="51"/>
    </location>
</feature>
<dbReference type="FunFam" id="1.10.287.110:FF:000039">
    <property type="entry name" value="Protein translocation complex component (Npl1)"/>
    <property type="match status" value="1"/>
</dbReference>
<keyword evidence="8" id="KW-0143">Chaperone</keyword>